<evidence type="ECO:0000313" key="3">
    <source>
        <dbReference type="Proteomes" id="UP001492380"/>
    </source>
</evidence>
<feature type="region of interest" description="Disordered" evidence="1">
    <location>
        <begin position="205"/>
        <end position="234"/>
    </location>
</feature>
<evidence type="ECO:0000313" key="2">
    <source>
        <dbReference type="EMBL" id="KAK8240037.1"/>
    </source>
</evidence>
<evidence type="ECO:0000256" key="1">
    <source>
        <dbReference type="SAM" id="MobiDB-lite"/>
    </source>
</evidence>
<organism evidence="2 3">
    <name type="scientific">Phyllosticta capitalensis</name>
    <dbReference type="NCBI Taxonomy" id="121624"/>
    <lineage>
        <taxon>Eukaryota</taxon>
        <taxon>Fungi</taxon>
        <taxon>Dikarya</taxon>
        <taxon>Ascomycota</taxon>
        <taxon>Pezizomycotina</taxon>
        <taxon>Dothideomycetes</taxon>
        <taxon>Dothideomycetes incertae sedis</taxon>
        <taxon>Botryosphaeriales</taxon>
        <taxon>Phyllostictaceae</taxon>
        <taxon>Phyllosticta</taxon>
    </lineage>
</organism>
<dbReference type="Proteomes" id="UP001492380">
    <property type="component" value="Unassembled WGS sequence"/>
</dbReference>
<dbReference type="EMBL" id="JBBWRZ010000003">
    <property type="protein sequence ID" value="KAK8240037.1"/>
    <property type="molecule type" value="Genomic_DNA"/>
</dbReference>
<proteinExistence type="predicted"/>
<gene>
    <name evidence="2" type="ORF">HDK90DRAFT_463681</name>
</gene>
<keyword evidence="3" id="KW-1185">Reference proteome</keyword>
<comment type="caution">
    <text evidence="2">The sequence shown here is derived from an EMBL/GenBank/DDBJ whole genome shotgun (WGS) entry which is preliminary data.</text>
</comment>
<sequence length="280" mass="30495">MGSKQRSDALFLDRQTDKHTGSRCAARLRQWTQLSWRPVDIHTETCNIQVAALPSSLAMNSHAQLLSARSITVSIHRRAYPAGTPTYTPSSVRKIQSGRHVFGTSVRAARSLPAHAYVRARVRPGHFVATLCVRQIDLRVETPQASPPPVLYIMYCFALMCRSHSRIARTDTDGTQDGGWTVRPGPFFRVLPAAAAAAAAVARREGKGRKGRVHAAGRQPVCRSSSSSSSGTRSDRDQILFRVVVGTYHGLAWGEEPEIGGADVNCVVVQSTVKLVDKNG</sequence>
<name>A0ABR1YV63_9PEZI</name>
<reference evidence="2 3" key="1">
    <citation type="submission" date="2024-04" db="EMBL/GenBank/DDBJ databases">
        <title>Phyllosticta paracitricarpa is synonymous to the EU quarantine fungus P. citricarpa based on phylogenomic analyses.</title>
        <authorList>
            <consortium name="Lawrence Berkeley National Laboratory"/>
            <person name="Van Ingen-Buijs V.A."/>
            <person name="Van Westerhoven A.C."/>
            <person name="Haridas S."/>
            <person name="Skiadas P."/>
            <person name="Martin F."/>
            <person name="Groenewald J.Z."/>
            <person name="Crous P.W."/>
            <person name="Seidl M.F."/>
        </authorList>
    </citation>
    <scope>NUCLEOTIDE SEQUENCE [LARGE SCALE GENOMIC DNA]</scope>
    <source>
        <strain evidence="2 3">CBS 123374</strain>
    </source>
</reference>
<feature type="compositionally biased region" description="Basic residues" evidence="1">
    <location>
        <begin position="206"/>
        <end position="215"/>
    </location>
</feature>
<protein>
    <submittedName>
        <fullName evidence="2">Uncharacterized protein</fullName>
    </submittedName>
</protein>
<accession>A0ABR1YV63</accession>